<feature type="compositionally biased region" description="Basic and acidic residues" evidence="1">
    <location>
        <begin position="105"/>
        <end position="115"/>
    </location>
</feature>
<evidence type="ECO:0000256" key="1">
    <source>
        <dbReference type="SAM" id="MobiDB-lite"/>
    </source>
</evidence>
<keyword evidence="3" id="KW-1185">Reference proteome</keyword>
<organism evidence="2 3">
    <name type="scientific">Diplocarpon coronariae</name>
    <dbReference type="NCBI Taxonomy" id="2795749"/>
    <lineage>
        <taxon>Eukaryota</taxon>
        <taxon>Fungi</taxon>
        <taxon>Dikarya</taxon>
        <taxon>Ascomycota</taxon>
        <taxon>Pezizomycotina</taxon>
        <taxon>Leotiomycetes</taxon>
        <taxon>Helotiales</taxon>
        <taxon>Drepanopezizaceae</taxon>
        <taxon>Diplocarpon</taxon>
    </lineage>
</organism>
<comment type="caution">
    <text evidence="2">The sequence shown here is derived from an EMBL/GenBank/DDBJ whole genome shotgun (WGS) entry which is preliminary data.</text>
</comment>
<feature type="compositionally biased region" description="Low complexity" evidence="1">
    <location>
        <begin position="56"/>
        <end position="70"/>
    </location>
</feature>
<dbReference type="InParanoid" id="A0A218Z638"/>
<evidence type="ECO:0000313" key="3">
    <source>
        <dbReference type="Proteomes" id="UP000242519"/>
    </source>
</evidence>
<feature type="region of interest" description="Disordered" evidence="1">
    <location>
        <begin position="1"/>
        <end position="26"/>
    </location>
</feature>
<dbReference type="EMBL" id="MZNU01000202">
    <property type="protein sequence ID" value="OWP03060.1"/>
    <property type="molecule type" value="Genomic_DNA"/>
</dbReference>
<dbReference type="Proteomes" id="UP000242519">
    <property type="component" value="Unassembled WGS sequence"/>
</dbReference>
<name>A0A218Z638_9HELO</name>
<feature type="compositionally biased region" description="Basic and acidic residues" evidence="1">
    <location>
        <begin position="71"/>
        <end position="96"/>
    </location>
</feature>
<accession>A0A218Z638</accession>
<feature type="region of interest" description="Disordered" evidence="1">
    <location>
        <begin position="39"/>
        <end position="129"/>
    </location>
</feature>
<feature type="compositionally biased region" description="Low complexity" evidence="1">
    <location>
        <begin position="118"/>
        <end position="129"/>
    </location>
</feature>
<dbReference type="AlphaFoldDB" id="A0A218Z638"/>
<proteinExistence type="predicted"/>
<evidence type="ECO:0000313" key="2">
    <source>
        <dbReference type="EMBL" id="OWP03060.1"/>
    </source>
</evidence>
<sequence length="129" mass="14224">MWEVASSFAPGSGFQRSRGPESRRRSSVWGIALGCSSAAGGADDLQNHRLGGLPRSALHTHAALHHSQTTRNEEARQDNGETDTFHGEDGNREPGQRRGAVRRRQRDDGRNKVDYLKTTFSTPRSSSRP</sequence>
<reference evidence="2 3" key="1">
    <citation type="submission" date="2017-04" db="EMBL/GenBank/DDBJ databases">
        <title>Draft genome sequence of Marssonina coronaria NL1: causal agent of apple blotch.</title>
        <authorList>
            <person name="Cheng Q."/>
        </authorList>
    </citation>
    <scope>NUCLEOTIDE SEQUENCE [LARGE SCALE GENOMIC DNA]</scope>
    <source>
        <strain evidence="2 3">NL1</strain>
    </source>
</reference>
<gene>
    <name evidence="2" type="ORF">B2J93_3686</name>
</gene>
<protein>
    <submittedName>
        <fullName evidence="2">Uncharacterized protein</fullName>
    </submittedName>
</protein>